<dbReference type="InterPro" id="IPR003344">
    <property type="entry name" value="Big_1_dom"/>
</dbReference>
<feature type="signal peptide" evidence="2">
    <location>
        <begin position="1"/>
        <end position="19"/>
    </location>
</feature>
<dbReference type="PANTHER" id="PTHR39576">
    <property type="entry name" value="ATTACHING AND EFFACING PROTEIN HOMOLOG-RELATED-RELATED"/>
    <property type="match status" value="1"/>
</dbReference>
<keyword evidence="2" id="KW-0732">Signal</keyword>
<evidence type="ECO:0000313" key="4">
    <source>
        <dbReference type="EMBL" id="MDT0496304.1"/>
    </source>
</evidence>
<dbReference type="InterPro" id="IPR013783">
    <property type="entry name" value="Ig-like_fold"/>
</dbReference>
<reference evidence="4 5" key="1">
    <citation type="submission" date="2023-09" db="EMBL/GenBank/DDBJ databases">
        <authorList>
            <person name="Rey-Velasco X."/>
        </authorList>
    </citation>
    <scope>NUCLEOTIDE SEQUENCE [LARGE SCALE GENOMIC DNA]</scope>
    <source>
        <strain evidence="4 5">W345</strain>
    </source>
</reference>
<feature type="domain" description="Big-1" evidence="3">
    <location>
        <begin position="555"/>
        <end position="644"/>
    </location>
</feature>
<protein>
    <submittedName>
        <fullName evidence="4">Ig-like domain-containing protein</fullName>
    </submittedName>
</protein>
<sequence>MSFATTLGMLGASSAITNASGIAEVTLKATNTVGTATVTASSGGFSSNVQVAFTAGVPTAVAVSLAPSTVAPNRATTVVARVTDANGNAVGNQRVDFSAPSGAGSFASTGTNAASAVTSSDGVAQLAYTPDGSPTSVPLTVTTASGVSGTATLSIDPSAEAVTTIVLTPGANEVPVGGSTTLRATISGDSGPLSGVSVSFATTLGMLSADSATTNASGIAEVTFDATDTVGTATVRAFAGGKSDQATVGFVAGAASRVELNASPVVVPIGGTSIVQASVLDADGNPVSGTTVLFDLPTDNSGATLASTSVVTDANGRATTSYTAGSNTFTAVTDTVRARVASLTAKSIDIAVTVQLGMLDVQPANDSIVANGADSTTLIATVLDSNGAPVSNAPVMFRTSAGTLSPADATTDPSGTATVRLQSPTTIGSAAITATVPGLSASTSVQFLPGEPDGVSLSPSPGAVVVGGSTTLTATILDANANPVSDEQLLFSIVGNNTGGTLVSATATTDGNGRATVAYQTGPAAGTDTINVATAGGKNGTATVVSSAANALVAQLTLNLGTDSVAAGDGDVAVDALVADPAGNPVAGASVMFTTTAGSLSSTMATTDATGRARVQLAPPNFATTLSIRAAVAGISDEDQLQVVPAAADAGHSSITANPTTLLSDGASTTTVTVILNDRFDNPLPDGRTVRLLTTAGAFVSGNTASLASGRASLELRSPSLPGTATISVQDLPGLSTEVSFESASTGDPASIRFVVVDPSLSVAGVGQNDQTSITVTVLDSAGNVIDESLYGNGSLNNLQARFVTRPGGGEAIAGRDADGTVISSGTSDTLDVRTRDGVAVLTLLSGTASGIVEIEFSVLDFDGTSISARASLPQVSIAGGPPHTIVFSGPITGAVENLDNGNYRLIGKVDVTDRYGNAVPDGTVVNFAVMDSVMMHDNTGDKTAGSSELNRSGTSLIRRRCTTEPLPDGEATGCSAPSLQADASDFTSPILRNGTDRTIQTGDLVLLRNATTNDKRRLVDNVDSATQLSAQQSYMTSESGREMFVGASLLGVQIFGLDEDGGLTPGTGIVKEGIAELRLAYPANVRTILTGCYGYPFIDRAYSDRDRRGTVPQSRQIITVASAGSNAVAIDQEQFCFKAIAGATLSPSPATVILGSGGSATVDLLLRDGGDTIPLPYTGLGCFVSEVNRDDNSDFSVAADVLGNSDGDSATGVSGHGSVRISVSGMNIVNGDQATVNCVGLDASASITVGAP</sequence>
<organism evidence="4 5">
    <name type="scientific">Banduia mediterranea</name>
    <dbReference type="NCBI Taxonomy" id="3075609"/>
    <lineage>
        <taxon>Bacteria</taxon>
        <taxon>Pseudomonadati</taxon>
        <taxon>Pseudomonadota</taxon>
        <taxon>Gammaproteobacteria</taxon>
        <taxon>Nevskiales</taxon>
        <taxon>Algiphilaceae</taxon>
        <taxon>Banduia</taxon>
    </lineage>
</organism>
<evidence type="ECO:0000259" key="3">
    <source>
        <dbReference type="PROSITE" id="PS51127"/>
    </source>
</evidence>
<feature type="chain" id="PRO_5046392866" evidence="2">
    <location>
        <begin position="20"/>
        <end position="1253"/>
    </location>
</feature>
<feature type="domain" description="Big-1" evidence="3">
    <location>
        <begin position="61"/>
        <end position="155"/>
    </location>
</feature>
<dbReference type="RefSeq" id="WP_311363698.1">
    <property type="nucleotide sequence ID" value="NZ_JAVRIC010000003.1"/>
</dbReference>
<feature type="domain" description="Big-1" evidence="3">
    <location>
        <begin position="358"/>
        <end position="448"/>
    </location>
</feature>
<dbReference type="EMBL" id="JAVRIC010000003">
    <property type="protein sequence ID" value="MDT0496304.1"/>
    <property type="molecule type" value="Genomic_DNA"/>
</dbReference>
<dbReference type="Proteomes" id="UP001254608">
    <property type="component" value="Unassembled WGS sequence"/>
</dbReference>
<comment type="caution">
    <text evidence="4">The sequence shown here is derived from an EMBL/GenBank/DDBJ whole genome shotgun (WGS) entry which is preliminary data.</text>
</comment>
<dbReference type="Pfam" id="PF09134">
    <property type="entry name" value="Invasin_D3"/>
    <property type="match status" value="1"/>
</dbReference>
<dbReference type="PROSITE" id="PS51127">
    <property type="entry name" value="BIG1"/>
    <property type="match status" value="7"/>
</dbReference>
<dbReference type="SUPFAM" id="SSF49373">
    <property type="entry name" value="Invasin/intimin cell-adhesion fragments"/>
    <property type="match status" value="8"/>
</dbReference>
<name>A0ABU2WFC4_9GAMM</name>
<feature type="domain" description="Big-1" evidence="3">
    <location>
        <begin position="454"/>
        <end position="545"/>
    </location>
</feature>
<dbReference type="Pfam" id="PF02369">
    <property type="entry name" value="Big_1"/>
    <property type="match status" value="2"/>
</dbReference>
<feature type="domain" description="Big-1" evidence="3">
    <location>
        <begin position="164"/>
        <end position="251"/>
    </location>
</feature>
<dbReference type="PANTHER" id="PTHR39576:SF1">
    <property type="entry name" value="INVASIN"/>
    <property type="match status" value="1"/>
</dbReference>
<dbReference type="InterPro" id="IPR015217">
    <property type="entry name" value="Invasin_dom_3"/>
</dbReference>
<dbReference type="SMART" id="SM00634">
    <property type="entry name" value="BID_1"/>
    <property type="match status" value="7"/>
</dbReference>
<accession>A0ABU2WFC4</accession>
<dbReference type="InterPro" id="IPR008964">
    <property type="entry name" value="Invasin/intimin_cell_adhesion"/>
</dbReference>
<gene>
    <name evidence="4" type="ORF">RM530_02835</name>
</gene>
<keyword evidence="5" id="KW-1185">Reference proteome</keyword>
<comment type="similarity">
    <text evidence="1">Belongs to the intimin/invasin family.</text>
</comment>
<evidence type="ECO:0000256" key="1">
    <source>
        <dbReference type="ARBA" id="ARBA00010116"/>
    </source>
</evidence>
<dbReference type="InterPro" id="IPR051715">
    <property type="entry name" value="Intimin-Invasin_domain"/>
</dbReference>
<evidence type="ECO:0000256" key="2">
    <source>
        <dbReference type="SAM" id="SignalP"/>
    </source>
</evidence>
<evidence type="ECO:0000313" key="5">
    <source>
        <dbReference type="Proteomes" id="UP001254608"/>
    </source>
</evidence>
<feature type="domain" description="Big-1" evidence="3">
    <location>
        <begin position="1"/>
        <end position="54"/>
    </location>
</feature>
<feature type="domain" description="Big-1" evidence="3">
    <location>
        <begin position="257"/>
        <end position="348"/>
    </location>
</feature>
<proteinExistence type="inferred from homology"/>
<dbReference type="Gene3D" id="2.60.40.10">
    <property type="entry name" value="Immunoglobulins"/>
    <property type="match status" value="8"/>
</dbReference>